<dbReference type="GO" id="GO:0070198">
    <property type="term" value="P:protein localization to chromosome, telomeric region"/>
    <property type="evidence" value="ECO:0007669"/>
    <property type="project" value="TreeGrafter"/>
</dbReference>
<dbReference type="Ensembl" id="ENSAPLT00020012520.1">
    <property type="protein sequence ID" value="ENSAPLP00020011632.1"/>
    <property type="gene ID" value="ENSAPLG00020008556.1"/>
</dbReference>
<dbReference type="GO" id="GO:0032210">
    <property type="term" value="P:regulation of telomere maintenance via telomerase"/>
    <property type="evidence" value="ECO:0007669"/>
    <property type="project" value="TreeGrafter"/>
</dbReference>
<name>A0A8B9SVH8_ANAPL</name>
<dbReference type="InterPro" id="IPR036507">
    <property type="entry name" value="Telomere_rpt-bd_fac_dimer_sf"/>
</dbReference>
<keyword evidence="4" id="KW-0238">DNA-binding</keyword>
<evidence type="ECO:0000313" key="13">
    <source>
        <dbReference type="Ensembl" id="ENSAPLP00020011632.1"/>
    </source>
</evidence>
<feature type="compositionally biased region" description="Polar residues" evidence="10">
    <location>
        <begin position="456"/>
        <end position="470"/>
    </location>
</feature>
<dbReference type="GO" id="GO:0032208">
    <property type="term" value="P:negative regulation of telomere maintenance via recombination"/>
    <property type="evidence" value="ECO:0007669"/>
    <property type="project" value="TreeGrafter"/>
</dbReference>
<dbReference type="InterPro" id="IPR009057">
    <property type="entry name" value="Homeodomain-like_sf"/>
</dbReference>
<accession>A0A8B9SVH8</accession>
<keyword evidence="2" id="KW-0158">Chromosome</keyword>
<dbReference type="FunFam" id="1.10.10.60:FF:000129">
    <property type="entry name" value="Telomeric repeat-binding factor 2"/>
    <property type="match status" value="1"/>
</dbReference>
<evidence type="ECO:0000313" key="14">
    <source>
        <dbReference type="Proteomes" id="UP000694400"/>
    </source>
</evidence>
<dbReference type="InterPro" id="IPR013867">
    <property type="entry name" value="Telomere_rpt-bd_fac_dimer_dom"/>
</dbReference>
<dbReference type="Gene3D" id="1.25.40.210">
    <property type="entry name" value="Telomere repeat-binding factor, dimerisation domain"/>
    <property type="match status" value="1"/>
</dbReference>
<dbReference type="CDD" id="cd11660">
    <property type="entry name" value="SANT_TRF"/>
    <property type="match status" value="1"/>
</dbReference>
<organism evidence="13 14">
    <name type="scientific">Anas platyrhynchos</name>
    <name type="common">Mallard</name>
    <name type="synonym">Anas boschas</name>
    <dbReference type="NCBI Taxonomy" id="8839"/>
    <lineage>
        <taxon>Eukaryota</taxon>
        <taxon>Metazoa</taxon>
        <taxon>Chordata</taxon>
        <taxon>Craniata</taxon>
        <taxon>Vertebrata</taxon>
        <taxon>Euteleostomi</taxon>
        <taxon>Archelosauria</taxon>
        <taxon>Archosauria</taxon>
        <taxon>Dinosauria</taxon>
        <taxon>Saurischia</taxon>
        <taxon>Theropoda</taxon>
        <taxon>Coelurosauria</taxon>
        <taxon>Aves</taxon>
        <taxon>Neognathae</taxon>
        <taxon>Galloanserae</taxon>
        <taxon>Anseriformes</taxon>
        <taxon>Anatidae</taxon>
        <taxon>Anatinae</taxon>
        <taxon>Anas</taxon>
    </lineage>
</organism>
<dbReference type="PROSITE" id="PS51294">
    <property type="entry name" value="HTH_MYB"/>
    <property type="match status" value="1"/>
</dbReference>
<evidence type="ECO:0000256" key="7">
    <source>
        <dbReference type="ARBA" id="ARBA00071647"/>
    </source>
</evidence>
<evidence type="ECO:0000259" key="12">
    <source>
        <dbReference type="PROSITE" id="PS51294"/>
    </source>
</evidence>
<dbReference type="GO" id="GO:0003691">
    <property type="term" value="F:double-stranded telomeric DNA binding"/>
    <property type="evidence" value="ECO:0007669"/>
    <property type="project" value="TreeGrafter"/>
</dbReference>
<dbReference type="GO" id="GO:0070187">
    <property type="term" value="C:shelterin complex"/>
    <property type="evidence" value="ECO:0007669"/>
    <property type="project" value="TreeGrafter"/>
</dbReference>
<dbReference type="AlphaFoldDB" id="A0A8B9SVH8"/>
<dbReference type="GO" id="GO:0031848">
    <property type="term" value="P:protection from non-homologous end joining at telomere"/>
    <property type="evidence" value="ECO:0007669"/>
    <property type="project" value="InterPro"/>
</dbReference>
<dbReference type="GO" id="GO:0042803">
    <property type="term" value="F:protein homodimerization activity"/>
    <property type="evidence" value="ECO:0007669"/>
    <property type="project" value="InterPro"/>
</dbReference>
<dbReference type="Pfam" id="PF16772">
    <property type="entry name" value="TERF2_RBM"/>
    <property type="match status" value="1"/>
</dbReference>
<evidence type="ECO:0000256" key="9">
    <source>
        <dbReference type="ARBA" id="ARBA00083088"/>
    </source>
</evidence>
<feature type="region of interest" description="Disordered" evidence="10">
    <location>
        <begin position="388"/>
        <end position="421"/>
    </location>
</feature>
<dbReference type="CDD" id="cd11654">
    <property type="entry name" value="TRF2_RBM"/>
    <property type="match status" value="1"/>
</dbReference>
<dbReference type="InterPro" id="IPR017930">
    <property type="entry name" value="Myb_dom"/>
</dbReference>
<dbReference type="Proteomes" id="UP000694400">
    <property type="component" value="Chromosome 13"/>
</dbReference>
<keyword evidence="3" id="KW-0779">Telomere</keyword>
<evidence type="ECO:0000256" key="10">
    <source>
        <dbReference type="SAM" id="MobiDB-lite"/>
    </source>
</evidence>
<proteinExistence type="predicted"/>
<keyword evidence="6" id="KW-0131">Cell cycle</keyword>
<dbReference type="SUPFAM" id="SSF46689">
    <property type="entry name" value="Homeodomain-like"/>
    <property type="match status" value="1"/>
</dbReference>
<dbReference type="Pfam" id="PF08558">
    <property type="entry name" value="TRF"/>
    <property type="match status" value="1"/>
</dbReference>
<dbReference type="InterPro" id="IPR031902">
    <property type="entry name" value="TERF2_RBM"/>
</dbReference>
<evidence type="ECO:0000256" key="5">
    <source>
        <dbReference type="ARBA" id="ARBA00023242"/>
    </source>
</evidence>
<feature type="domain" description="HTH myb-type" evidence="12">
    <location>
        <begin position="502"/>
        <end position="552"/>
    </location>
</feature>
<feature type="compositionally biased region" description="Low complexity" evidence="10">
    <location>
        <begin position="438"/>
        <end position="455"/>
    </location>
</feature>
<dbReference type="PANTHER" id="PTHR46833:SF1">
    <property type="entry name" value="TELOMERIC REPEAT-BINDING FACTOR 2"/>
    <property type="match status" value="1"/>
</dbReference>
<evidence type="ECO:0000256" key="2">
    <source>
        <dbReference type="ARBA" id="ARBA00022454"/>
    </source>
</evidence>
<feature type="region of interest" description="Disordered" evidence="10">
    <location>
        <begin position="433"/>
        <end position="487"/>
    </location>
</feature>
<dbReference type="GO" id="GO:1905839">
    <property type="term" value="P:negative regulation of telomeric D-loop disassembly"/>
    <property type="evidence" value="ECO:0007669"/>
    <property type="project" value="TreeGrafter"/>
</dbReference>
<dbReference type="PANTHER" id="PTHR46833">
    <property type="entry name" value="TELOMERIC REPEAT-BINDING FACTOR 2 TERF2"/>
    <property type="match status" value="1"/>
</dbReference>
<dbReference type="InterPro" id="IPR030657">
    <property type="entry name" value="TERF2"/>
</dbReference>
<reference evidence="13" key="3">
    <citation type="submission" date="2025-09" db="UniProtKB">
        <authorList>
            <consortium name="Ensembl"/>
        </authorList>
    </citation>
    <scope>IDENTIFICATION</scope>
</reference>
<feature type="domain" description="Myb-like" evidence="11">
    <location>
        <begin position="495"/>
        <end position="548"/>
    </location>
</feature>
<evidence type="ECO:0000256" key="3">
    <source>
        <dbReference type="ARBA" id="ARBA00022895"/>
    </source>
</evidence>
<dbReference type="SUPFAM" id="SSF63600">
    <property type="entry name" value="Telomeric repeat binding factor (TRF) dimerisation domain"/>
    <property type="match status" value="1"/>
</dbReference>
<feature type="region of interest" description="Disordered" evidence="10">
    <location>
        <begin position="1"/>
        <end position="45"/>
    </location>
</feature>
<evidence type="ECO:0000256" key="6">
    <source>
        <dbReference type="ARBA" id="ARBA00023306"/>
    </source>
</evidence>
<dbReference type="FunFam" id="1.25.40.210:FF:000002">
    <property type="entry name" value="Telomeric repeat-binding factor 2"/>
    <property type="match status" value="1"/>
</dbReference>
<dbReference type="SMART" id="SM00717">
    <property type="entry name" value="SANT"/>
    <property type="match status" value="1"/>
</dbReference>
<reference evidence="13" key="2">
    <citation type="submission" date="2025-08" db="UniProtKB">
        <authorList>
            <consortium name="Ensembl"/>
        </authorList>
    </citation>
    <scope>IDENTIFICATION</scope>
</reference>
<evidence type="ECO:0000259" key="11">
    <source>
        <dbReference type="PROSITE" id="PS50090"/>
    </source>
</evidence>
<sequence length="553" mass="61923">MCCDRNTATPRRARHPHGSAIPSHDGTGPGPGPGPGPGRQRAAARPRGTLGVVGTARGGVPRGTPGVIGTARSAARHAGSCRRGGGVLSLFPVCPRSVSGAMAGERARGAGGRREKAAAAARGEEAMNRWVLQFYFHQAVEAYRAGRNRDFRQLRDVMQALLVRPLDKPPPVVQLLRVMQFLTRIEEGENLECSFDREMDLTPLESAMGILQLFQKEFSVPEKKVEPVRRMLKEAAVIVCIRNREFDKASLILKRHMGKDPRIQKKKAELQAIIREKNHAHPMIRTFSYKDFQQDMFQFMKTYVDSSEPVLVTVCVCSCGAAKDKAAAPEPVGMEQEPAGFCLFCRQPPGTVTTYGISVLREAFKILSDSPDADALFTKLDETDFSLPKQLSPSVSHRNKRRKEEENQDSEISDPPEIPHKVKRLTISELVMEHDSQSNESSESPDSSQEPVVSSASKSVQKLPNQQESTENAKSREGKWSSLYTEEQKDSWSDEEELFSDRWTAQESQWIKDGVRKYGEGRWKSICQRYPFQNRTAVMIKDRWRTMKRLGML</sequence>
<reference evidence="13" key="1">
    <citation type="submission" date="2019-08" db="EMBL/GenBank/DDBJ databases">
        <title>Three high-quality genomes provides insights into domestication of ducks.</title>
        <authorList>
            <person name="Hou Z.C."/>
            <person name="Zhu F."/>
            <person name="Yin Z.T."/>
            <person name="Zhang F."/>
        </authorList>
    </citation>
    <scope>NUCLEOTIDE SEQUENCE [LARGE SCALE GENOMIC DNA]</scope>
</reference>
<protein>
    <recommendedName>
        <fullName evidence="7">Telomeric repeat-binding factor 2</fullName>
    </recommendedName>
    <alternativeName>
        <fullName evidence="9">TTAGGG repeat-binding factor 2</fullName>
    </alternativeName>
    <alternativeName>
        <fullName evidence="8">Telomeric DNA-binding protein</fullName>
    </alternativeName>
</protein>
<evidence type="ECO:0000256" key="1">
    <source>
        <dbReference type="ARBA" id="ARBA00004574"/>
    </source>
</evidence>
<dbReference type="GO" id="GO:0005654">
    <property type="term" value="C:nucleoplasm"/>
    <property type="evidence" value="ECO:0007669"/>
    <property type="project" value="UniProtKB-ARBA"/>
</dbReference>
<dbReference type="GO" id="GO:0061820">
    <property type="term" value="P:telomeric D-loop disassembly"/>
    <property type="evidence" value="ECO:0007669"/>
    <property type="project" value="TreeGrafter"/>
</dbReference>
<evidence type="ECO:0000256" key="4">
    <source>
        <dbReference type="ARBA" id="ARBA00023125"/>
    </source>
</evidence>
<dbReference type="Gene3D" id="1.10.10.60">
    <property type="entry name" value="Homeodomain-like"/>
    <property type="match status" value="1"/>
</dbReference>
<dbReference type="InterPro" id="IPR001005">
    <property type="entry name" value="SANT/Myb"/>
</dbReference>
<dbReference type="PROSITE" id="PS50090">
    <property type="entry name" value="MYB_LIKE"/>
    <property type="match status" value="1"/>
</dbReference>
<keyword evidence="5" id="KW-0539">Nucleus</keyword>
<dbReference type="GO" id="GO:0031627">
    <property type="term" value="P:telomeric loop formation"/>
    <property type="evidence" value="ECO:0007669"/>
    <property type="project" value="TreeGrafter"/>
</dbReference>
<comment type="subcellular location">
    <subcellularLocation>
        <location evidence="1">Chromosome</location>
        <location evidence="1">Telomere</location>
    </subcellularLocation>
</comment>
<evidence type="ECO:0000256" key="8">
    <source>
        <dbReference type="ARBA" id="ARBA00081836"/>
    </source>
</evidence>
<dbReference type="GO" id="GO:0003720">
    <property type="term" value="F:telomerase activity"/>
    <property type="evidence" value="ECO:0007669"/>
    <property type="project" value="TreeGrafter"/>
</dbReference>
<dbReference type="GO" id="GO:0098505">
    <property type="term" value="F:G-rich strand telomeric DNA binding"/>
    <property type="evidence" value="ECO:0007669"/>
    <property type="project" value="TreeGrafter"/>
</dbReference>
<dbReference type="Pfam" id="PF00249">
    <property type="entry name" value="Myb_DNA-binding"/>
    <property type="match status" value="1"/>
</dbReference>